<feature type="signal peptide" evidence="1">
    <location>
        <begin position="1"/>
        <end position="19"/>
    </location>
</feature>
<dbReference type="InterPro" id="IPR025515">
    <property type="entry name" value="DUF4403"/>
</dbReference>
<name>A0A418W6I1_9SPHN</name>
<keyword evidence="1" id="KW-0732">Signal</keyword>
<protein>
    <submittedName>
        <fullName evidence="2">DUF4403 family protein</fullName>
    </submittedName>
</protein>
<evidence type="ECO:0000256" key="1">
    <source>
        <dbReference type="SAM" id="SignalP"/>
    </source>
</evidence>
<proteinExistence type="predicted"/>
<dbReference type="AlphaFoldDB" id="A0A418W6I1"/>
<feature type="chain" id="PRO_5019094138" evidence="1">
    <location>
        <begin position="20"/>
        <end position="515"/>
    </location>
</feature>
<reference evidence="2 3" key="1">
    <citation type="submission" date="2018-09" db="EMBL/GenBank/DDBJ databases">
        <authorList>
            <person name="Zhu H."/>
        </authorList>
    </citation>
    <scope>NUCLEOTIDE SEQUENCE [LARGE SCALE GENOMIC DNA]</scope>
    <source>
        <strain evidence="2 3">K2R01-6</strain>
    </source>
</reference>
<evidence type="ECO:0000313" key="2">
    <source>
        <dbReference type="EMBL" id="RJF85640.1"/>
    </source>
</evidence>
<dbReference type="Proteomes" id="UP000286100">
    <property type="component" value="Unassembled WGS sequence"/>
</dbReference>
<evidence type="ECO:0000313" key="3">
    <source>
        <dbReference type="Proteomes" id="UP000286100"/>
    </source>
</evidence>
<keyword evidence="3" id="KW-1185">Reference proteome</keyword>
<dbReference type="Pfam" id="PF14356">
    <property type="entry name" value="DUF4403"/>
    <property type="match status" value="1"/>
</dbReference>
<dbReference type="EMBL" id="QYUM01000004">
    <property type="protein sequence ID" value="RJF85640.1"/>
    <property type="molecule type" value="Genomic_DNA"/>
</dbReference>
<organism evidence="2 3">
    <name type="scientific">Sphingomonas cavernae</name>
    <dbReference type="NCBI Taxonomy" id="2320861"/>
    <lineage>
        <taxon>Bacteria</taxon>
        <taxon>Pseudomonadati</taxon>
        <taxon>Pseudomonadota</taxon>
        <taxon>Alphaproteobacteria</taxon>
        <taxon>Sphingomonadales</taxon>
        <taxon>Sphingomonadaceae</taxon>
        <taxon>Sphingomonas</taxon>
    </lineage>
</organism>
<dbReference type="OrthoDB" id="1299766at2"/>
<dbReference type="RefSeq" id="WP_119764586.1">
    <property type="nucleotide sequence ID" value="NZ_QYUM01000004.1"/>
</dbReference>
<comment type="caution">
    <text evidence="2">The sequence shown here is derived from an EMBL/GenBank/DDBJ whole genome shotgun (WGS) entry which is preliminary data.</text>
</comment>
<dbReference type="PROSITE" id="PS51257">
    <property type="entry name" value="PROKAR_LIPOPROTEIN"/>
    <property type="match status" value="1"/>
</dbReference>
<sequence length="515" mass="56080">MRHWSTAQLFIGIAGLAVAGCSEQASNPAPPRLETPVSFSDKASTIRLPVGFPLRDLEKAINDEVPTLLYTIDEPQQTCVKTKSKLLPDISCRLVGTVRRGPIDMSGSGESLLLTIPIRTTVSARNIGKIIKQETANGAITVRAKVRLGLTPDWHPTARVEADYAWTNKVGIDFLGRRITFASKVDPQIRALLTKLEHSLPRHLSRLQLREKIAPIWAKGFTSVRAKTDPPIWVRFTPEQVGFSGYKVEGDKLVIGFSARARTQTLVGGRPENPPVTPLPNLMGALPPGGINVHVPVMVRYAMLEDAARAVLVSKDYKSLKLKNGGTVDAIFHDVSIYGAQDDRMAVGLDVSLRTLEGALSAKGKVWFVAEPVVDIPNKIVSIRNLKLAGQTDSRIFNRLLEAINKTAIRDRMVQAIRYDFTNDYLDGLRKADEWLQAQPFEGFVFKGDMGDAQIRSVRIAPDGLLVEADATGTAAMTYAPAEAAKLVAERRARRAARDRAAAAAAAGSNASAAR</sequence>
<gene>
    <name evidence="2" type="ORF">D3876_17200</name>
</gene>
<accession>A0A418W6I1</accession>